<dbReference type="PANTHER" id="PTHR13011">
    <property type="entry name" value="TFIIF-ALPHA"/>
    <property type="match status" value="1"/>
</dbReference>
<dbReference type="AlphaFoldDB" id="T1IGZ0"/>
<dbReference type="STRING" id="126957.T1IGZ0"/>
<keyword evidence="3 7" id="KW-0805">Transcription regulation</keyword>
<dbReference type="GO" id="GO:0001096">
    <property type="term" value="F:TFIIF-class transcription factor complex binding"/>
    <property type="evidence" value="ECO:0007669"/>
    <property type="project" value="TreeGrafter"/>
</dbReference>
<evidence type="ECO:0000256" key="2">
    <source>
        <dbReference type="ARBA" id="ARBA00005249"/>
    </source>
</evidence>
<dbReference type="GO" id="GO:0003677">
    <property type="term" value="F:DNA binding"/>
    <property type="evidence" value="ECO:0007669"/>
    <property type="project" value="UniProtKB-KW"/>
</dbReference>
<feature type="region of interest" description="Disordered" evidence="8">
    <location>
        <begin position="86"/>
        <end position="228"/>
    </location>
</feature>
<dbReference type="PANTHER" id="PTHR13011:SF0">
    <property type="entry name" value="GENERAL TRANSCRIPTION FACTOR IIF SUBUNIT 1"/>
    <property type="match status" value="1"/>
</dbReference>
<comment type="function">
    <text evidence="7">TFIIF is a general transcription initiation factor that binds to RNA polymerase II and helps to recruit it to the initiation complex in collaboration with TFIIB. It promotes transcription elongation.</text>
</comment>
<feature type="compositionally biased region" description="Acidic residues" evidence="8">
    <location>
        <begin position="176"/>
        <end position="199"/>
    </location>
</feature>
<dbReference type="GO" id="GO:0005674">
    <property type="term" value="C:transcription factor TFIIF complex"/>
    <property type="evidence" value="ECO:0007669"/>
    <property type="project" value="TreeGrafter"/>
</dbReference>
<proteinExistence type="inferred from homology"/>
<evidence type="ECO:0000256" key="7">
    <source>
        <dbReference type="RuleBase" id="RU366044"/>
    </source>
</evidence>
<sequence length="291" mass="33273">RKYAATRQKEYKPEDQPWILTPDVTSTKKFRGVKEGGIGDNSDFWIFVRAPDGAFDAYPVAEWYNFRNMPTYKPLTAEEAEAAFAKSAKSYDISRSKNAEKRNAEDEEEVRSTKFDCLDQSLSNDDDEEDGATKSKKKSKFELVEEREEEIEDDRNVEFIDSDPESDDESMKSVEEMSDSESDEEEKLSSDSDSDDFDNVEPSTGLKRKREFVENTSDEHFSPPPKKFKTVAPLVDRRSAVDCPLPLAGLERAALEHYAQSRAQIYLIAGHAHPAQRERRLGRRLQLLYSS</sequence>
<evidence type="ECO:0000256" key="1">
    <source>
        <dbReference type="ARBA" id="ARBA00004123"/>
    </source>
</evidence>
<feature type="compositionally biased region" description="Basic and acidic residues" evidence="8">
    <location>
        <begin position="92"/>
        <end position="117"/>
    </location>
</feature>
<evidence type="ECO:0000256" key="5">
    <source>
        <dbReference type="ARBA" id="ARBA00023163"/>
    </source>
</evidence>
<accession>T1IGZ0</accession>
<dbReference type="GO" id="GO:0016251">
    <property type="term" value="F:RNA polymerase II general transcription initiation factor activity"/>
    <property type="evidence" value="ECO:0007669"/>
    <property type="project" value="TreeGrafter"/>
</dbReference>
<comment type="subcellular location">
    <subcellularLocation>
        <location evidence="1 7">Nucleus</location>
    </subcellularLocation>
</comment>
<dbReference type="InterPro" id="IPR008851">
    <property type="entry name" value="TFIIF-alpha"/>
</dbReference>
<dbReference type="EMBL" id="JH429663">
    <property type="status" value="NOT_ANNOTATED_CDS"/>
    <property type="molecule type" value="Genomic_DNA"/>
</dbReference>
<feature type="compositionally biased region" description="Basic and acidic residues" evidence="8">
    <location>
        <begin position="211"/>
        <end position="221"/>
    </location>
</feature>
<dbReference type="eggNOG" id="KOG2393">
    <property type="taxonomic scope" value="Eukaryota"/>
</dbReference>
<reference evidence="9" key="2">
    <citation type="submission" date="2015-02" db="UniProtKB">
        <authorList>
            <consortium name="EnsemblMetazoa"/>
        </authorList>
    </citation>
    <scope>IDENTIFICATION</scope>
</reference>
<dbReference type="InterPro" id="IPR011039">
    <property type="entry name" value="TFIIF_interaction"/>
</dbReference>
<dbReference type="SUPFAM" id="SSF50916">
    <property type="entry name" value="Rap30/74 interaction domains"/>
    <property type="match status" value="1"/>
</dbReference>
<keyword evidence="10" id="KW-1185">Reference proteome</keyword>
<comment type="similarity">
    <text evidence="2 7">Belongs to the TFIIF alpha subunit family.</text>
</comment>
<keyword evidence="5 7" id="KW-0804">Transcription</keyword>
<evidence type="ECO:0000256" key="8">
    <source>
        <dbReference type="SAM" id="MobiDB-lite"/>
    </source>
</evidence>
<evidence type="ECO:0000256" key="6">
    <source>
        <dbReference type="ARBA" id="ARBA00023242"/>
    </source>
</evidence>
<keyword evidence="4 7" id="KW-0238">DNA-binding</keyword>
<evidence type="ECO:0000313" key="10">
    <source>
        <dbReference type="Proteomes" id="UP000014500"/>
    </source>
</evidence>
<feature type="compositionally biased region" description="Acidic residues" evidence="8">
    <location>
        <begin position="145"/>
        <end position="168"/>
    </location>
</feature>
<evidence type="ECO:0000256" key="3">
    <source>
        <dbReference type="ARBA" id="ARBA00023015"/>
    </source>
</evidence>
<keyword evidence="6 7" id="KW-0539">Nucleus</keyword>
<dbReference type="HOGENOM" id="CLU_958377_0_0_1"/>
<name>T1IGZ0_STRMM</name>
<dbReference type="Pfam" id="PF05793">
    <property type="entry name" value="TFIIF_alpha"/>
    <property type="match status" value="1"/>
</dbReference>
<organism evidence="9 10">
    <name type="scientific">Strigamia maritima</name>
    <name type="common">European centipede</name>
    <name type="synonym">Geophilus maritimus</name>
    <dbReference type="NCBI Taxonomy" id="126957"/>
    <lineage>
        <taxon>Eukaryota</taxon>
        <taxon>Metazoa</taxon>
        <taxon>Ecdysozoa</taxon>
        <taxon>Arthropoda</taxon>
        <taxon>Myriapoda</taxon>
        <taxon>Chilopoda</taxon>
        <taxon>Pleurostigmophora</taxon>
        <taxon>Geophilomorpha</taxon>
        <taxon>Linotaeniidae</taxon>
        <taxon>Strigamia</taxon>
    </lineage>
</organism>
<reference evidence="10" key="1">
    <citation type="submission" date="2011-05" db="EMBL/GenBank/DDBJ databases">
        <authorList>
            <person name="Richards S.R."/>
            <person name="Qu J."/>
            <person name="Jiang H."/>
            <person name="Jhangiani S.N."/>
            <person name="Agravi P."/>
            <person name="Goodspeed R."/>
            <person name="Gross S."/>
            <person name="Mandapat C."/>
            <person name="Jackson L."/>
            <person name="Mathew T."/>
            <person name="Pu L."/>
            <person name="Thornton R."/>
            <person name="Saada N."/>
            <person name="Wilczek-Boney K.B."/>
            <person name="Lee S."/>
            <person name="Kovar C."/>
            <person name="Wu Y."/>
            <person name="Scherer S.E."/>
            <person name="Worley K.C."/>
            <person name="Muzny D.M."/>
            <person name="Gibbs R."/>
        </authorList>
    </citation>
    <scope>NUCLEOTIDE SEQUENCE</scope>
    <source>
        <strain evidence="10">Brora</strain>
    </source>
</reference>
<protein>
    <recommendedName>
        <fullName evidence="7">Transcription initiation factor IIF subunit alpha</fullName>
    </recommendedName>
</protein>
<dbReference type="GO" id="GO:0006367">
    <property type="term" value="P:transcription initiation at RNA polymerase II promoter"/>
    <property type="evidence" value="ECO:0007669"/>
    <property type="project" value="InterPro"/>
</dbReference>
<evidence type="ECO:0000313" key="9">
    <source>
        <dbReference type="EnsemblMetazoa" id="SMAR000093-PA"/>
    </source>
</evidence>
<evidence type="ECO:0000256" key="4">
    <source>
        <dbReference type="ARBA" id="ARBA00023125"/>
    </source>
</evidence>
<dbReference type="EnsemblMetazoa" id="SMAR000093-RA">
    <property type="protein sequence ID" value="SMAR000093-PA"/>
    <property type="gene ID" value="SMAR000093"/>
</dbReference>
<dbReference type="Proteomes" id="UP000014500">
    <property type="component" value="Unassembled WGS sequence"/>
</dbReference>
<dbReference type="GO" id="GO:0032968">
    <property type="term" value="P:positive regulation of transcription elongation by RNA polymerase II"/>
    <property type="evidence" value="ECO:0007669"/>
    <property type="project" value="InterPro"/>
</dbReference>